<feature type="region of interest" description="Disordered" evidence="1">
    <location>
        <begin position="1"/>
        <end position="30"/>
    </location>
</feature>
<organism evidence="2">
    <name type="scientific">Chromera velia CCMP2878</name>
    <dbReference type="NCBI Taxonomy" id="1169474"/>
    <lineage>
        <taxon>Eukaryota</taxon>
        <taxon>Sar</taxon>
        <taxon>Alveolata</taxon>
        <taxon>Colpodellida</taxon>
        <taxon>Chromeraceae</taxon>
        <taxon>Chromera</taxon>
    </lineage>
</organism>
<accession>A0A0G4GUQ5</accession>
<proteinExistence type="predicted"/>
<dbReference type="VEuPathDB" id="CryptoDB:Cvel_23386"/>
<evidence type="ECO:0000313" key="2">
    <source>
        <dbReference type="EMBL" id="CEM34294.1"/>
    </source>
</evidence>
<protein>
    <submittedName>
        <fullName evidence="2">Uncharacterized protein</fullName>
    </submittedName>
</protein>
<feature type="compositionally biased region" description="Acidic residues" evidence="1">
    <location>
        <begin position="1"/>
        <end position="13"/>
    </location>
</feature>
<reference evidence="2" key="1">
    <citation type="submission" date="2014-11" db="EMBL/GenBank/DDBJ databases">
        <authorList>
            <person name="Otto D Thomas"/>
            <person name="Naeem Raeece"/>
        </authorList>
    </citation>
    <scope>NUCLEOTIDE SEQUENCE</scope>
</reference>
<dbReference type="AlphaFoldDB" id="A0A0G4GUQ5"/>
<name>A0A0G4GUQ5_9ALVE</name>
<evidence type="ECO:0000256" key="1">
    <source>
        <dbReference type="SAM" id="MobiDB-lite"/>
    </source>
</evidence>
<sequence length="225" mass="26208">MEDLDEFDEDDLKGEEVEVDHRKKPDCPTHGLPREQAWKISLTYLNDKNAALLQQRRRKRNAELATWPVFFLRRSNVSLIGLKGIYINPTKTINKCPLLKSFLMQTTAKGWTEEELDDALFGLRHKLVGKRKLRKELKNIRHFVVENEGWERLPRFRFLSPQIVFGLPDNVPKACWLFPFLPFTKGKEVPILDGIAQVWKELKEQEREGGMICKDSAKALIDLLL</sequence>
<feature type="compositionally biased region" description="Basic and acidic residues" evidence="1">
    <location>
        <begin position="14"/>
        <end position="30"/>
    </location>
</feature>
<gene>
    <name evidence="2" type="ORF">Cvel_23386</name>
</gene>
<dbReference type="EMBL" id="CDMZ01001552">
    <property type="protein sequence ID" value="CEM34294.1"/>
    <property type="molecule type" value="Genomic_DNA"/>
</dbReference>